<evidence type="ECO:0000313" key="2">
    <source>
        <dbReference type="Proteomes" id="UP000023152"/>
    </source>
</evidence>
<keyword evidence="2" id="KW-1185">Reference proteome</keyword>
<reference evidence="1 2" key="1">
    <citation type="journal article" date="2013" name="Curr. Biol.">
        <title>The Genome of the Foraminiferan Reticulomyxa filosa.</title>
        <authorList>
            <person name="Glockner G."/>
            <person name="Hulsmann N."/>
            <person name="Schleicher M."/>
            <person name="Noegel A.A."/>
            <person name="Eichinger L."/>
            <person name="Gallinger C."/>
            <person name="Pawlowski J."/>
            <person name="Sierra R."/>
            <person name="Euteneuer U."/>
            <person name="Pillet L."/>
            <person name="Moustafa A."/>
            <person name="Platzer M."/>
            <person name="Groth M."/>
            <person name="Szafranski K."/>
            <person name="Schliwa M."/>
        </authorList>
    </citation>
    <scope>NUCLEOTIDE SEQUENCE [LARGE SCALE GENOMIC DNA]</scope>
</reference>
<dbReference type="Gene3D" id="1.10.167.10">
    <property type="entry name" value="Regulator of G-protein Signalling 4, domain 2"/>
    <property type="match status" value="1"/>
</dbReference>
<name>X6N300_RETFI</name>
<sequence length="153" mass="18171">MHVYGDTNESILSRQEVRQFDVPSIVPVSAIIRENWKEEELAKTDLESERERIKLLMMYSMAIQLCEKYIGNHTKYPVNISHQMELEVQSKKNQLIAVKSGASDQLLHFDDLYHMFDNIITEMFHLLDGSFGRFEKTTVYEQWCQRHQRFLEL</sequence>
<dbReference type="InterPro" id="IPR036305">
    <property type="entry name" value="RGS_sf"/>
</dbReference>
<comment type="caution">
    <text evidence="1">The sequence shown here is derived from an EMBL/GenBank/DDBJ whole genome shotgun (WGS) entry which is preliminary data.</text>
</comment>
<dbReference type="SUPFAM" id="SSF48097">
    <property type="entry name" value="Regulator of G-protein signaling, RGS"/>
    <property type="match status" value="1"/>
</dbReference>
<proteinExistence type="predicted"/>
<organism evidence="1 2">
    <name type="scientific">Reticulomyxa filosa</name>
    <dbReference type="NCBI Taxonomy" id="46433"/>
    <lineage>
        <taxon>Eukaryota</taxon>
        <taxon>Sar</taxon>
        <taxon>Rhizaria</taxon>
        <taxon>Retaria</taxon>
        <taxon>Foraminifera</taxon>
        <taxon>Monothalamids</taxon>
        <taxon>Reticulomyxidae</taxon>
        <taxon>Reticulomyxa</taxon>
    </lineage>
</organism>
<gene>
    <name evidence="1" type="ORF">RFI_16791</name>
</gene>
<dbReference type="InterPro" id="IPR044926">
    <property type="entry name" value="RGS_subdomain_2"/>
</dbReference>
<dbReference type="AlphaFoldDB" id="X6N300"/>
<evidence type="ECO:0000313" key="1">
    <source>
        <dbReference type="EMBL" id="ETO20426.1"/>
    </source>
</evidence>
<dbReference type="EMBL" id="ASPP01012618">
    <property type="protein sequence ID" value="ETO20426.1"/>
    <property type="molecule type" value="Genomic_DNA"/>
</dbReference>
<accession>X6N300</accession>
<dbReference type="Proteomes" id="UP000023152">
    <property type="component" value="Unassembled WGS sequence"/>
</dbReference>
<protein>
    <submittedName>
        <fullName evidence="1">Uncharacterized protein</fullName>
    </submittedName>
</protein>